<dbReference type="GO" id="GO:0006633">
    <property type="term" value="P:fatty acid biosynthetic process"/>
    <property type="evidence" value="ECO:0007669"/>
    <property type="project" value="TreeGrafter"/>
</dbReference>
<evidence type="ECO:0000256" key="6">
    <source>
        <dbReference type="PIRNR" id="PIRNR000446"/>
    </source>
</evidence>
<evidence type="ECO:0000313" key="10">
    <source>
        <dbReference type="Proteomes" id="UP000295497"/>
    </source>
</evidence>
<reference evidence="9 10" key="1">
    <citation type="submission" date="2015-09" db="EMBL/GenBank/DDBJ databases">
        <title>Sorangium comparison.</title>
        <authorList>
            <person name="Zaburannyi N."/>
            <person name="Bunk B."/>
            <person name="Overmann J."/>
            <person name="Mueller R."/>
        </authorList>
    </citation>
    <scope>NUCLEOTIDE SEQUENCE [LARGE SCALE GENOMIC DNA]</scope>
    <source>
        <strain evidence="9 10">So ce836</strain>
    </source>
</reference>
<evidence type="ECO:0000259" key="8">
    <source>
        <dbReference type="SMART" id="SM00827"/>
    </source>
</evidence>
<comment type="catalytic activity">
    <reaction evidence="5 6">
        <text>holo-[ACP] + malonyl-CoA = malonyl-[ACP] + CoA</text>
        <dbReference type="Rhea" id="RHEA:41792"/>
        <dbReference type="Rhea" id="RHEA-COMP:9623"/>
        <dbReference type="Rhea" id="RHEA-COMP:9685"/>
        <dbReference type="ChEBI" id="CHEBI:57287"/>
        <dbReference type="ChEBI" id="CHEBI:57384"/>
        <dbReference type="ChEBI" id="CHEBI:64479"/>
        <dbReference type="ChEBI" id="CHEBI:78449"/>
        <dbReference type="EC" id="2.3.1.39"/>
    </reaction>
</comment>
<feature type="domain" description="Malonyl-CoA:ACP transacylase (MAT)" evidence="8">
    <location>
        <begin position="6"/>
        <end position="284"/>
    </location>
</feature>
<dbReference type="EC" id="2.3.1.39" evidence="1 6"/>
<dbReference type="Pfam" id="PF00698">
    <property type="entry name" value="Acyl_transf_1"/>
    <property type="match status" value="1"/>
</dbReference>
<protein>
    <recommendedName>
        <fullName evidence="2 6">Malonyl CoA-acyl carrier protein transacylase</fullName>
        <ecNumber evidence="1 6">2.3.1.39</ecNumber>
    </recommendedName>
</protein>
<evidence type="ECO:0000256" key="7">
    <source>
        <dbReference type="PIRSR" id="PIRSR000446-1"/>
    </source>
</evidence>
<comment type="similarity">
    <text evidence="6">Belongs to the fabD family.</text>
</comment>
<organism evidence="9 10">
    <name type="scientific">Sorangium cellulosum</name>
    <name type="common">Polyangium cellulosum</name>
    <dbReference type="NCBI Taxonomy" id="56"/>
    <lineage>
        <taxon>Bacteria</taxon>
        <taxon>Pseudomonadati</taxon>
        <taxon>Myxococcota</taxon>
        <taxon>Polyangia</taxon>
        <taxon>Polyangiales</taxon>
        <taxon>Polyangiaceae</taxon>
        <taxon>Sorangium</taxon>
    </lineage>
</organism>
<dbReference type="InterPro" id="IPR016036">
    <property type="entry name" value="Malonyl_transacylase_ACP-bd"/>
</dbReference>
<dbReference type="PANTHER" id="PTHR42681">
    <property type="entry name" value="MALONYL-COA-ACYL CARRIER PROTEIN TRANSACYLASE, MITOCHONDRIAL"/>
    <property type="match status" value="1"/>
</dbReference>
<feature type="active site" evidence="7">
    <location>
        <position position="193"/>
    </location>
</feature>
<sequence>MTTIYVFPGQGSQRVGMAADLFPEFPELVREADTELGYSIVELCTKNPDRRLGKTQYTQPAIYVANALHYFKLLRETRERPHYVAGHSVGEYNALLAANVFDFRTGLRLIKERGELMSQVVGGSMAAVVGLTLPKVEAVLRESGYKGIDVANINATDQIVIAGPRSEIECAERVFLDAGAARFLILNVSGAFHSRYMKRVKDGFQAFLDGFRFSCPQIPVVANTTAVPYPERDVEIKSSLAMQVVSSVRWKETVEYFLALPKPEFREVGASLVLTKLIQQMQRN</sequence>
<accession>A0A4P2QSU0</accession>
<dbReference type="Gene3D" id="3.30.70.250">
    <property type="entry name" value="Malonyl-CoA ACP transacylase, ACP-binding"/>
    <property type="match status" value="1"/>
</dbReference>
<dbReference type="SMART" id="SM00827">
    <property type="entry name" value="PKS_AT"/>
    <property type="match status" value="1"/>
</dbReference>
<dbReference type="InterPro" id="IPR050858">
    <property type="entry name" value="Mal-CoA-ACP_Trans/PKS_FabD"/>
</dbReference>
<dbReference type="Gene3D" id="3.40.366.10">
    <property type="entry name" value="Malonyl-Coenzyme A Acyl Carrier Protein, domain 2"/>
    <property type="match status" value="1"/>
</dbReference>
<dbReference type="GO" id="GO:0004314">
    <property type="term" value="F:[acyl-carrier-protein] S-malonyltransferase activity"/>
    <property type="evidence" value="ECO:0007669"/>
    <property type="project" value="UniProtKB-EC"/>
</dbReference>
<dbReference type="PANTHER" id="PTHR42681:SF1">
    <property type="entry name" value="MALONYL-COA-ACYL CARRIER PROTEIN TRANSACYLASE, MITOCHONDRIAL"/>
    <property type="match status" value="1"/>
</dbReference>
<evidence type="ECO:0000256" key="2">
    <source>
        <dbReference type="ARBA" id="ARBA00018953"/>
    </source>
</evidence>
<dbReference type="PIRSF" id="PIRSF000446">
    <property type="entry name" value="Mct"/>
    <property type="match status" value="1"/>
</dbReference>
<keyword evidence="3 6" id="KW-0808">Transferase</keyword>
<dbReference type="EMBL" id="CP012672">
    <property type="protein sequence ID" value="AUX33061.1"/>
    <property type="molecule type" value="Genomic_DNA"/>
</dbReference>
<dbReference type="SUPFAM" id="SSF52151">
    <property type="entry name" value="FabD/lysophospholipase-like"/>
    <property type="match status" value="1"/>
</dbReference>
<dbReference type="InterPro" id="IPR001227">
    <property type="entry name" value="Ac_transferase_dom_sf"/>
</dbReference>
<dbReference type="RefSeq" id="WP_129576545.1">
    <property type="nucleotide sequence ID" value="NZ_CP012672.1"/>
</dbReference>
<dbReference type="SUPFAM" id="SSF55048">
    <property type="entry name" value="Probable ACP-binding domain of malonyl-CoA ACP transacylase"/>
    <property type="match status" value="1"/>
</dbReference>
<dbReference type="GO" id="GO:0005829">
    <property type="term" value="C:cytosol"/>
    <property type="evidence" value="ECO:0007669"/>
    <property type="project" value="TreeGrafter"/>
</dbReference>
<feature type="active site" evidence="7">
    <location>
        <position position="88"/>
    </location>
</feature>
<dbReference type="Proteomes" id="UP000295497">
    <property type="component" value="Chromosome"/>
</dbReference>
<gene>
    <name evidence="9" type="ORF">SOCE836_052130</name>
</gene>
<dbReference type="InterPro" id="IPR024925">
    <property type="entry name" value="Malonyl_CoA-ACP_transAc"/>
</dbReference>
<evidence type="ECO:0000256" key="5">
    <source>
        <dbReference type="ARBA" id="ARBA00048462"/>
    </source>
</evidence>
<dbReference type="InterPro" id="IPR004410">
    <property type="entry name" value="Malonyl_CoA-ACP_transAc_FabD"/>
</dbReference>
<evidence type="ECO:0000313" key="9">
    <source>
        <dbReference type="EMBL" id="AUX33061.1"/>
    </source>
</evidence>
<evidence type="ECO:0000256" key="3">
    <source>
        <dbReference type="ARBA" id="ARBA00022679"/>
    </source>
</evidence>
<dbReference type="NCBIfam" id="TIGR00128">
    <property type="entry name" value="fabD"/>
    <property type="match status" value="1"/>
</dbReference>
<dbReference type="InterPro" id="IPR014043">
    <property type="entry name" value="Acyl_transferase_dom"/>
</dbReference>
<evidence type="ECO:0000256" key="1">
    <source>
        <dbReference type="ARBA" id="ARBA00013258"/>
    </source>
</evidence>
<dbReference type="InterPro" id="IPR016035">
    <property type="entry name" value="Acyl_Trfase/lysoPLipase"/>
</dbReference>
<proteinExistence type="inferred from homology"/>
<keyword evidence="4 6" id="KW-0012">Acyltransferase</keyword>
<dbReference type="AlphaFoldDB" id="A0A4P2QSU0"/>
<evidence type="ECO:0000256" key="4">
    <source>
        <dbReference type="ARBA" id="ARBA00023315"/>
    </source>
</evidence>
<name>A0A4P2QSU0_SORCE</name>